<name>A0A9D3UY69_9ROSI</name>
<sequence>MNLDIDDTSTSNWSPPKGGRVKGNSDGSVVIETGSATVGGVIRNAQGEWLLGFSQKIGNMIVCQAEAGALLQGIQLAWGQGRSQGLTCALAPRI</sequence>
<dbReference type="AlphaFoldDB" id="A0A9D3UY69"/>
<dbReference type="InterPro" id="IPR002156">
    <property type="entry name" value="RNaseH_domain"/>
</dbReference>
<dbReference type="InterPro" id="IPR036397">
    <property type="entry name" value="RNaseH_sf"/>
</dbReference>
<dbReference type="EMBL" id="JAIQCV010000009">
    <property type="protein sequence ID" value="KAH1064077.1"/>
    <property type="molecule type" value="Genomic_DNA"/>
</dbReference>
<evidence type="ECO:0000259" key="2">
    <source>
        <dbReference type="Pfam" id="PF13456"/>
    </source>
</evidence>
<dbReference type="Proteomes" id="UP000828251">
    <property type="component" value="Unassembled WGS sequence"/>
</dbReference>
<proteinExistence type="predicted"/>
<gene>
    <name evidence="3" type="ORF">J1N35_029064</name>
</gene>
<dbReference type="InterPro" id="IPR053151">
    <property type="entry name" value="RNase_H-like"/>
</dbReference>
<dbReference type="CDD" id="cd06222">
    <property type="entry name" value="RNase_H_like"/>
    <property type="match status" value="1"/>
</dbReference>
<evidence type="ECO:0000313" key="4">
    <source>
        <dbReference type="Proteomes" id="UP000828251"/>
    </source>
</evidence>
<feature type="region of interest" description="Disordered" evidence="1">
    <location>
        <begin position="1"/>
        <end position="28"/>
    </location>
</feature>
<dbReference type="PANTHER" id="PTHR47723:SF19">
    <property type="entry name" value="POLYNUCLEOTIDYL TRANSFERASE, RIBONUCLEASE H-LIKE SUPERFAMILY PROTEIN"/>
    <property type="match status" value="1"/>
</dbReference>
<dbReference type="InterPro" id="IPR044730">
    <property type="entry name" value="RNase_H-like_dom_plant"/>
</dbReference>
<dbReference type="Gene3D" id="3.30.420.10">
    <property type="entry name" value="Ribonuclease H-like superfamily/Ribonuclease H"/>
    <property type="match status" value="1"/>
</dbReference>
<comment type="caution">
    <text evidence="3">The sequence shown here is derived from an EMBL/GenBank/DDBJ whole genome shotgun (WGS) entry which is preliminary data.</text>
</comment>
<reference evidence="3 4" key="1">
    <citation type="journal article" date="2021" name="Plant Biotechnol. J.">
        <title>Multi-omics assisted identification of the key and species-specific regulatory components of drought-tolerant mechanisms in Gossypium stocksii.</title>
        <authorList>
            <person name="Yu D."/>
            <person name="Ke L."/>
            <person name="Zhang D."/>
            <person name="Wu Y."/>
            <person name="Sun Y."/>
            <person name="Mei J."/>
            <person name="Sun J."/>
            <person name="Sun Y."/>
        </authorList>
    </citation>
    <scope>NUCLEOTIDE SEQUENCE [LARGE SCALE GENOMIC DNA]</scope>
    <source>
        <strain evidence="4">cv. E1</strain>
        <tissue evidence="3">Leaf</tissue>
    </source>
</reference>
<dbReference type="GO" id="GO:0003676">
    <property type="term" value="F:nucleic acid binding"/>
    <property type="evidence" value="ECO:0007669"/>
    <property type="project" value="InterPro"/>
</dbReference>
<evidence type="ECO:0000313" key="3">
    <source>
        <dbReference type="EMBL" id="KAH1064077.1"/>
    </source>
</evidence>
<dbReference type="GO" id="GO:0004523">
    <property type="term" value="F:RNA-DNA hybrid ribonuclease activity"/>
    <property type="evidence" value="ECO:0007669"/>
    <property type="project" value="InterPro"/>
</dbReference>
<keyword evidence="4" id="KW-1185">Reference proteome</keyword>
<dbReference type="SUPFAM" id="SSF53098">
    <property type="entry name" value="Ribonuclease H-like"/>
    <property type="match status" value="1"/>
</dbReference>
<accession>A0A9D3UY69</accession>
<dbReference type="Pfam" id="PF13456">
    <property type="entry name" value="RVT_3"/>
    <property type="match status" value="1"/>
</dbReference>
<evidence type="ECO:0000256" key="1">
    <source>
        <dbReference type="SAM" id="MobiDB-lite"/>
    </source>
</evidence>
<dbReference type="InterPro" id="IPR012337">
    <property type="entry name" value="RNaseH-like_sf"/>
</dbReference>
<dbReference type="OrthoDB" id="1002608at2759"/>
<dbReference type="PANTHER" id="PTHR47723">
    <property type="entry name" value="OS05G0353850 PROTEIN"/>
    <property type="match status" value="1"/>
</dbReference>
<organism evidence="3 4">
    <name type="scientific">Gossypium stocksii</name>
    <dbReference type="NCBI Taxonomy" id="47602"/>
    <lineage>
        <taxon>Eukaryota</taxon>
        <taxon>Viridiplantae</taxon>
        <taxon>Streptophyta</taxon>
        <taxon>Embryophyta</taxon>
        <taxon>Tracheophyta</taxon>
        <taxon>Spermatophyta</taxon>
        <taxon>Magnoliopsida</taxon>
        <taxon>eudicotyledons</taxon>
        <taxon>Gunneridae</taxon>
        <taxon>Pentapetalae</taxon>
        <taxon>rosids</taxon>
        <taxon>malvids</taxon>
        <taxon>Malvales</taxon>
        <taxon>Malvaceae</taxon>
        <taxon>Malvoideae</taxon>
        <taxon>Gossypium</taxon>
    </lineage>
</organism>
<protein>
    <recommendedName>
        <fullName evidence="2">RNase H type-1 domain-containing protein</fullName>
    </recommendedName>
</protein>
<feature type="domain" description="RNase H type-1" evidence="2">
    <location>
        <begin position="24"/>
        <end position="82"/>
    </location>
</feature>